<accession>A0A8J3FYS1</accession>
<organism evidence="1 2">
    <name type="scientific">Longimycelium tulufanense</name>
    <dbReference type="NCBI Taxonomy" id="907463"/>
    <lineage>
        <taxon>Bacteria</taxon>
        <taxon>Bacillati</taxon>
        <taxon>Actinomycetota</taxon>
        <taxon>Actinomycetes</taxon>
        <taxon>Pseudonocardiales</taxon>
        <taxon>Pseudonocardiaceae</taxon>
        <taxon>Longimycelium</taxon>
    </lineage>
</organism>
<keyword evidence="2" id="KW-1185">Reference proteome</keyword>
<dbReference type="Proteomes" id="UP000637578">
    <property type="component" value="Unassembled WGS sequence"/>
</dbReference>
<dbReference type="GO" id="GO:0005829">
    <property type="term" value="C:cytosol"/>
    <property type="evidence" value="ECO:0007669"/>
    <property type="project" value="TreeGrafter"/>
</dbReference>
<protein>
    <submittedName>
        <fullName evidence="1">Protein YchN</fullName>
    </submittedName>
</protein>
<dbReference type="SUPFAM" id="SSF75169">
    <property type="entry name" value="DsrEFH-like"/>
    <property type="match status" value="1"/>
</dbReference>
<comment type="caution">
    <text evidence="1">The sequence shown here is derived from an EMBL/GenBank/DDBJ whole genome shotgun (WGS) entry which is preliminary data.</text>
</comment>
<name>A0A8J3FYS1_9PSEU</name>
<reference evidence="1" key="1">
    <citation type="journal article" date="2014" name="Int. J. Syst. Evol. Microbiol.">
        <title>Complete genome sequence of Corynebacterium casei LMG S-19264T (=DSM 44701T), isolated from a smear-ripened cheese.</title>
        <authorList>
            <consortium name="US DOE Joint Genome Institute (JGI-PGF)"/>
            <person name="Walter F."/>
            <person name="Albersmeier A."/>
            <person name="Kalinowski J."/>
            <person name="Ruckert C."/>
        </authorList>
    </citation>
    <scope>NUCLEOTIDE SEQUENCE</scope>
    <source>
        <strain evidence="1">CGMCC 4.5737</strain>
    </source>
</reference>
<dbReference type="InterPro" id="IPR027396">
    <property type="entry name" value="DsrEFH-like"/>
</dbReference>
<evidence type="ECO:0000313" key="1">
    <source>
        <dbReference type="EMBL" id="GGM74334.1"/>
    </source>
</evidence>
<reference evidence="1" key="2">
    <citation type="submission" date="2020-09" db="EMBL/GenBank/DDBJ databases">
        <authorList>
            <person name="Sun Q."/>
            <person name="Zhou Y."/>
        </authorList>
    </citation>
    <scope>NUCLEOTIDE SEQUENCE</scope>
    <source>
        <strain evidence="1">CGMCC 4.5737</strain>
    </source>
</reference>
<dbReference type="InterPro" id="IPR003787">
    <property type="entry name" value="Sulphur_relay_DsrE/F-like"/>
</dbReference>
<dbReference type="RefSeq" id="WP_189060982.1">
    <property type="nucleotide sequence ID" value="NZ_BMMK01000032.1"/>
</dbReference>
<sequence>MKFLFVLHDPPYGTERTYNGLRWATQMLTADAGHQVKMFLFGDAVVAARDGQSVPNGFYNIGRMTRSLLAKGATVGSCGACLDARGMSEENQLLAGVHRSSMAELAEWTAWADQTINV</sequence>
<dbReference type="PANTHER" id="PTHR34874">
    <property type="entry name" value="PROTEIN YCHN"/>
    <property type="match status" value="1"/>
</dbReference>
<dbReference type="EMBL" id="BMMK01000032">
    <property type="protein sequence ID" value="GGM74334.1"/>
    <property type="molecule type" value="Genomic_DNA"/>
</dbReference>
<dbReference type="Pfam" id="PF02635">
    <property type="entry name" value="DsrE"/>
    <property type="match status" value="1"/>
</dbReference>
<dbReference type="Gene3D" id="3.40.1260.10">
    <property type="entry name" value="DsrEFH-like"/>
    <property type="match status" value="1"/>
</dbReference>
<gene>
    <name evidence="1" type="primary">ychN</name>
    <name evidence="1" type="ORF">GCM10012275_51280</name>
</gene>
<evidence type="ECO:0000313" key="2">
    <source>
        <dbReference type="Proteomes" id="UP000637578"/>
    </source>
</evidence>
<dbReference type="PANTHER" id="PTHR34874:SF1">
    <property type="entry name" value="PROTEIN YCHN"/>
    <property type="match status" value="1"/>
</dbReference>
<dbReference type="AlphaFoldDB" id="A0A8J3FYS1"/>
<proteinExistence type="predicted"/>